<dbReference type="SUPFAM" id="SSF51344">
    <property type="entry name" value="Epsilon subunit of F1F0-ATP synthase N-terminal domain"/>
    <property type="match status" value="1"/>
</dbReference>
<feature type="domain" description="ATP synthase F1 complex delta/epsilon subunit N-terminal" evidence="2">
    <location>
        <begin position="1"/>
        <end position="76"/>
    </location>
</feature>
<dbReference type="GO" id="GO:0015986">
    <property type="term" value="P:proton motive force-driven ATP synthesis"/>
    <property type="evidence" value="ECO:0007669"/>
    <property type="project" value="InterPro"/>
</dbReference>
<organism evidence="3 4">
    <name type="scientific">Candidatus Chromulinivorax destructor</name>
    <dbReference type="NCBI Taxonomy" id="2066483"/>
    <lineage>
        <taxon>Bacteria</taxon>
        <taxon>Candidatus Babelota</taxon>
        <taxon>Candidatus Babeliae</taxon>
        <taxon>Candidatus Babeliales</taxon>
        <taxon>Candidatus Chromulinivoraceae</taxon>
        <taxon>Candidatus Chromulinivorax</taxon>
    </lineage>
</organism>
<dbReference type="Gene3D" id="2.60.15.10">
    <property type="entry name" value="F0F1 ATP synthase delta/epsilon subunit, N-terminal"/>
    <property type="match status" value="1"/>
</dbReference>
<dbReference type="RefSeq" id="WP_115585814.1">
    <property type="nucleotide sequence ID" value="NZ_CP025544.1"/>
</dbReference>
<dbReference type="KEGG" id="cdes:C0J27_03565"/>
<dbReference type="AlphaFoldDB" id="A0A345ZBY2"/>
<evidence type="ECO:0000313" key="3">
    <source>
        <dbReference type="EMBL" id="AXK60799.1"/>
    </source>
</evidence>
<dbReference type="Pfam" id="PF02823">
    <property type="entry name" value="ATP-synt_DE_N"/>
    <property type="match status" value="1"/>
</dbReference>
<dbReference type="GO" id="GO:0045259">
    <property type="term" value="C:proton-transporting ATP synthase complex"/>
    <property type="evidence" value="ECO:0007669"/>
    <property type="project" value="UniProtKB-KW"/>
</dbReference>
<name>A0A345ZBY2_9BACT</name>
<dbReference type="InterPro" id="IPR020546">
    <property type="entry name" value="ATP_synth_F1_dsu/esu_N"/>
</dbReference>
<keyword evidence="4" id="KW-1185">Reference proteome</keyword>
<proteinExistence type="predicted"/>
<sequence length="81" mass="9146">MKLSVISPQSIQQYAIVWVEINTPVGNLVIQENHAPMIVEIEPNSEILLMQENGKQMSILVVQGFIHVTHQEIKLLITKEA</sequence>
<keyword evidence="1" id="KW-0139">CF(1)</keyword>
<accession>A0A345ZBY2</accession>
<evidence type="ECO:0000259" key="2">
    <source>
        <dbReference type="Pfam" id="PF02823"/>
    </source>
</evidence>
<dbReference type="InterPro" id="IPR036771">
    <property type="entry name" value="ATPsynth_dsu/esu_N"/>
</dbReference>
<evidence type="ECO:0000256" key="1">
    <source>
        <dbReference type="ARBA" id="ARBA00023196"/>
    </source>
</evidence>
<evidence type="ECO:0000313" key="4">
    <source>
        <dbReference type="Proteomes" id="UP000254834"/>
    </source>
</evidence>
<keyword evidence="1" id="KW-0066">ATP synthesis</keyword>
<dbReference type="Proteomes" id="UP000254834">
    <property type="component" value="Chromosome"/>
</dbReference>
<protein>
    <recommendedName>
        <fullName evidence="2">ATP synthase F1 complex delta/epsilon subunit N-terminal domain-containing protein</fullName>
    </recommendedName>
</protein>
<dbReference type="OrthoDB" id="5294255at2"/>
<dbReference type="EMBL" id="CP025544">
    <property type="protein sequence ID" value="AXK60799.1"/>
    <property type="molecule type" value="Genomic_DNA"/>
</dbReference>
<reference evidence="3 4" key="1">
    <citation type="submission" date="2017-12" db="EMBL/GenBank/DDBJ databases">
        <title>Chromulinavorax destructans is a abundant pathogen of dominant heterotrophic picoflagllates.</title>
        <authorList>
            <person name="Deeg C.M."/>
            <person name="Zimmer M."/>
            <person name="Suttle C.A."/>
        </authorList>
    </citation>
    <scope>NUCLEOTIDE SEQUENCE [LARGE SCALE GENOMIC DNA]</scope>
    <source>
        <strain evidence="3 4">SeV1</strain>
    </source>
</reference>
<gene>
    <name evidence="3" type="ORF">C0J27_03565</name>
</gene>